<dbReference type="EMBL" id="JAHVHU010000012">
    <property type="protein sequence ID" value="MBY5959105.1"/>
    <property type="molecule type" value="Genomic_DNA"/>
</dbReference>
<protein>
    <submittedName>
        <fullName evidence="2">Uncharacterized protein</fullName>
    </submittedName>
</protein>
<feature type="transmembrane region" description="Helical" evidence="1">
    <location>
        <begin position="48"/>
        <end position="65"/>
    </location>
</feature>
<keyword evidence="1" id="KW-0812">Transmembrane</keyword>
<dbReference type="RefSeq" id="WP_222580644.1">
    <property type="nucleotide sequence ID" value="NZ_JAHVHU010000012.1"/>
</dbReference>
<dbReference type="AlphaFoldDB" id="A0A953HVA9"/>
<evidence type="ECO:0000313" key="2">
    <source>
        <dbReference type="EMBL" id="MBY5959105.1"/>
    </source>
</evidence>
<comment type="caution">
    <text evidence="2">The sequence shown here is derived from an EMBL/GenBank/DDBJ whole genome shotgun (WGS) entry which is preliminary data.</text>
</comment>
<feature type="transmembrane region" description="Helical" evidence="1">
    <location>
        <begin position="171"/>
        <end position="192"/>
    </location>
</feature>
<feature type="transmembrane region" description="Helical" evidence="1">
    <location>
        <begin position="77"/>
        <end position="95"/>
    </location>
</feature>
<feature type="transmembrane region" description="Helical" evidence="1">
    <location>
        <begin position="134"/>
        <end position="151"/>
    </location>
</feature>
<reference evidence="2" key="1">
    <citation type="submission" date="2021-06" db="EMBL/GenBank/DDBJ databases">
        <title>44 bacteria genomes isolated from Dapeng, Shenzhen.</title>
        <authorList>
            <person name="Zheng W."/>
            <person name="Yu S."/>
            <person name="Huang Y."/>
        </authorList>
    </citation>
    <scope>NUCLEOTIDE SEQUENCE</scope>
    <source>
        <strain evidence="2">DP5N28-2</strain>
    </source>
</reference>
<dbReference type="Proteomes" id="UP000753961">
    <property type="component" value="Unassembled WGS sequence"/>
</dbReference>
<sequence length="219" mass="25800">MKITLEKIPFFLLAFLFWYWSAQNNLGILELEGAYSWDQRFVFGSYSLIVYVIRFILPVNLLYFYGFPIVTGESLSWFYYGYIIIASFLLLYIIDLYRNRVFLPFFGLLFFGINILLVLHILPMPRAMITADRYMYLSIIGLSVWAVWGANHLYQVVKQRKWLKNNKVQQYAAGGLIGLFLMGCAIYSNVLTRKWDTSETIKREVREYLHPTLINETSE</sequence>
<name>A0A953HVA9_9BACT</name>
<keyword evidence="1" id="KW-0472">Membrane</keyword>
<feature type="transmembrane region" description="Helical" evidence="1">
    <location>
        <begin position="101"/>
        <end position="122"/>
    </location>
</feature>
<evidence type="ECO:0000313" key="3">
    <source>
        <dbReference type="Proteomes" id="UP000753961"/>
    </source>
</evidence>
<keyword evidence="1" id="KW-1133">Transmembrane helix</keyword>
<gene>
    <name evidence="2" type="ORF">KUV50_13215</name>
</gene>
<accession>A0A953HVA9</accession>
<evidence type="ECO:0000256" key="1">
    <source>
        <dbReference type="SAM" id="Phobius"/>
    </source>
</evidence>
<proteinExistence type="predicted"/>
<organism evidence="2 3">
    <name type="scientific">Membranihabitans marinus</name>
    <dbReference type="NCBI Taxonomy" id="1227546"/>
    <lineage>
        <taxon>Bacteria</taxon>
        <taxon>Pseudomonadati</taxon>
        <taxon>Bacteroidota</taxon>
        <taxon>Saprospiria</taxon>
        <taxon>Saprospirales</taxon>
        <taxon>Saprospiraceae</taxon>
        <taxon>Membranihabitans</taxon>
    </lineage>
</organism>
<keyword evidence="3" id="KW-1185">Reference proteome</keyword>